<protein>
    <recommendedName>
        <fullName evidence="4">Tetratricopeptide repeat protein</fullName>
    </recommendedName>
</protein>
<sequence>MRIDWIYNAFLGLTSWLGEQVPLSSGREPQPLVPLALGNYTMPITHNGGKGLQKMFDSGMMHEFGFNQREAAEAFRNAIKADPTHCAMCYFGLAYSHGAYLNKPHMSDDDIDIASDSIGKAMRIITANPEDFTELEYGLIGAMNVRFQLPRLRINQTATFVAYAEALEALAAKVGDNGSGGWDVLALLAESYMTLESTHYYTVETMDDTNVTARLFNPYSRKANTILVGMLGPGADQSRTHYTLHPLALHLYLHLTEPGVPGHGGPGAGLGEHAADVLSSLNLTGSGHLEHMPGHLYLRTGRYADAVSANIKANEADQLYMDRGMSAYFPCHNIYLGVYSANMAGMRSDALHGAGLMRSIYAKDPNRKDYPNTQEGWNAALTTYVRFGDWQLVLDDKMSVPDMEPPPLFAHAVRYYSRGLAHLHVIVAGDVDEGLTLAEHELAKLQRVRLDIGDSRLAPLVKVAEQVLEAAILLKIHATMQSPDSGPITYSSGLGRMMADNANGVTENTQTRATRLLKKASDAQNSWYYIEPPEWHMPVLQCYGKALLDAGLYEDAVEVYNHDLRVYPNNGYSLTGLLQASQGLGADVSDIRARLAHSWKDADVPLPMSSCSILEFY</sequence>
<dbReference type="GeneID" id="25903113"/>
<dbReference type="InterPro" id="IPR019734">
    <property type="entry name" value="TPR_rpt"/>
</dbReference>
<proteinExistence type="predicted"/>
<dbReference type="EMBL" id="KQ241715">
    <property type="protein sequence ID" value="KNC85190.1"/>
    <property type="molecule type" value="Genomic_DNA"/>
</dbReference>
<dbReference type="SUPFAM" id="SSF48452">
    <property type="entry name" value="TPR-like"/>
    <property type="match status" value="1"/>
</dbReference>
<dbReference type="Proteomes" id="UP000054560">
    <property type="component" value="Unassembled WGS sequence"/>
</dbReference>
<evidence type="ECO:0008006" key="4">
    <source>
        <dbReference type="Google" id="ProtNLM"/>
    </source>
</evidence>
<feature type="repeat" description="TPR" evidence="1">
    <location>
        <begin position="537"/>
        <end position="570"/>
    </location>
</feature>
<gene>
    <name evidence="2" type="ORF">SARC_02609</name>
</gene>
<dbReference type="RefSeq" id="XP_014159092.1">
    <property type="nucleotide sequence ID" value="XM_014303617.1"/>
</dbReference>
<dbReference type="PROSITE" id="PS50005">
    <property type="entry name" value="TPR"/>
    <property type="match status" value="1"/>
</dbReference>
<dbReference type="OrthoDB" id="414774at2759"/>
<evidence type="ECO:0000313" key="2">
    <source>
        <dbReference type="EMBL" id="KNC85190.1"/>
    </source>
</evidence>
<dbReference type="PANTHER" id="PTHR45588:SF1">
    <property type="entry name" value="WW DOMAIN-CONTAINING PROTEIN"/>
    <property type="match status" value="1"/>
</dbReference>
<reference evidence="2 3" key="1">
    <citation type="submission" date="2011-02" db="EMBL/GenBank/DDBJ databases">
        <title>The Genome Sequence of Sphaeroforma arctica JP610.</title>
        <authorList>
            <consortium name="The Broad Institute Genome Sequencing Platform"/>
            <person name="Russ C."/>
            <person name="Cuomo C."/>
            <person name="Young S.K."/>
            <person name="Zeng Q."/>
            <person name="Gargeya S."/>
            <person name="Alvarado L."/>
            <person name="Berlin A."/>
            <person name="Chapman S.B."/>
            <person name="Chen Z."/>
            <person name="Freedman E."/>
            <person name="Gellesch M."/>
            <person name="Goldberg J."/>
            <person name="Griggs A."/>
            <person name="Gujja S."/>
            <person name="Heilman E."/>
            <person name="Heiman D."/>
            <person name="Howarth C."/>
            <person name="Mehta T."/>
            <person name="Neiman D."/>
            <person name="Pearson M."/>
            <person name="Roberts A."/>
            <person name="Saif S."/>
            <person name="Shea T."/>
            <person name="Shenoy N."/>
            <person name="Sisk P."/>
            <person name="Stolte C."/>
            <person name="Sykes S."/>
            <person name="White J."/>
            <person name="Yandava C."/>
            <person name="Burger G."/>
            <person name="Gray M.W."/>
            <person name="Holland P.W.H."/>
            <person name="King N."/>
            <person name="Lang F.B.F."/>
            <person name="Roger A.J."/>
            <person name="Ruiz-Trillo I."/>
            <person name="Haas B."/>
            <person name="Nusbaum C."/>
            <person name="Birren B."/>
        </authorList>
    </citation>
    <scope>NUCLEOTIDE SEQUENCE [LARGE SCALE GENOMIC DNA]</scope>
    <source>
        <strain evidence="2 3">JP610</strain>
    </source>
</reference>
<organism evidence="2 3">
    <name type="scientific">Sphaeroforma arctica JP610</name>
    <dbReference type="NCBI Taxonomy" id="667725"/>
    <lineage>
        <taxon>Eukaryota</taxon>
        <taxon>Ichthyosporea</taxon>
        <taxon>Ichthyophonida</taxon>
        <taxon>Sphaeroforma</taxon>
    </lineage>
</organism>
<dbReference type="InterPro" id="IPR011990">
    <property type="entry name" value="TPR-like_helical_dom_sf"/>
</dbReference>
<evidence type="ECO:0000313" key="3">
    <source>
        <dbReference type="Proteomes" id="UP000054560"/>
    </source>
</evidence>
<dbReference type="PANTHER" id="PTHR45588">
    <property type="entry name" value="TPR DOMAIN-CONTAINING PROTEIN"/>
    <property type="match status" value="1"/>
</dbReference>
<name>A0A0L0G862_9EUKA</name>
<evidence type="ECO:0000256" key="1">
    <source>
        <dbReference type="PROSITE-ProRule" id="PRU00339"/>
    </source>
</evidence>
<keyword evidence="1" id="KW-0802">TPR repeat</keyword>
<dbReference type="AlphaFoldDB" id="A0A0L0G862"/>
<dbReference type="eggNOG" id="ENOG502QU74">
    <property type="taxonomic scope" value="Eukaryota"/>
</dbReference>
<dbReference type="STRING" id="667725.A0A0L0G862"/>
<keyword evidence="3" id="KW-1185">Reference proteome</keyword>
<accession>A0A0L0G862</accession>